<proteinExistence type="predicted"/>
<name>X0UTR9_9ZZZZ</name>
<evidence type="ECO:0000256" key="1">
    <source>
        <dbReference type="SAM" id="Coils"/>
    </source>
</evidence>
<reference evidence="2" key="1">
    <citation type="journal article" date="2014" name="Front. Microbiol.">
        <title>High frequency of phylogenetically diverse reductive dehalogenase-homologous genes in deep subseafloor sedimentary metagenomes.</title>
        <authorList>
            <person name="Kawai M."/>
            <person name="Futagami T."/>
            <person name="Toyoda A."/>
            <person name="Takaki Y."/>
            <person name="Nishi S."/>
            <person name="Hori S."/>
            <person name="Arai W."/>
            <person name="Tsubouchi T."/>
            <person name="Morono Y."/>
            <person name="Uchiyama I."/>
            <person name="Ito T."/>
            <person name="Fujiyama A."/>
            <person name="Inagaki F."/>
            <person name="Takami H."/>
        </authorList>
    </citation>
    <scope>NUCLEOTIDE SEQUENCE</scope>
    <source>
        <strain evidence="2">Expedition CK06-06</strain>
    </source>
</reference>
<organism evidence="2">
    <name type="scientific">marine sediment metagenome</name>
    <dbReference type="NCBI Taxonomy" id="412755"/>
    <lineage>
        <taxon>unclassified sequences</taxon>
        <taxon>metagenomes</taxon>
        <taxon>ecological metagenomes</taxon>
    </lineage>
</organism>
<feature type="non-terminal residue" evidence="2">
    <location>
        <position position="1"/>
    </location>
</feature>
<sequence length="269" mass="31829">AELYGKVLAAEPTEDQLHKASEHVILCKLRLRLFDDALEAAESYIKRTKDTHNEARAGRLTGNLYMLVPHWGTRAGGKFHRAQYKQGIRLQSDRYDKRRAIEHLERARELYAKYENKLPAGKEERDAWRNERIECIFDLANTVSRFTIYEGQWHYWYRWWGQRDEFLAETAGEDDFDEQRSHWELRRKRPIGLRIDKDGNPIFPSAPKKYATKLGDDQKILYLLEEARNLDTTENNKYTALSLYRQAMLARARFGMDRLNGYAGIYYWG</sequence>
<protein>
    <submittedName>
        <fullName evidence="2">Uncharacterized protein</fullName>
    </submittedName>
</protein>
<dbReference type="EMBL" id="BARS01023981">
    <property type="protein sequence ID" value="GAG02602.1"/>
    <property type="molecule type" value="Genomic_DNA"/>
</dbReference>
<feature type="non-terminal residue" evidence="2">
    <location>
        <position position="269"/>
    </location>
</feature>
<dbReference type="AlphaFoldDB" id="X0UTR9"/>
<keyword evidence="1" id="KW-0175">Coiled coil</keyword>
<comment type="caution">
    <text evidence="2">The sequence shown here is derived from an EMBL/GenBank/DDBJ whole genome shotgun (WGS) entry which is preliminary data.</text>
</comment>
<feature type="coiled-coil region" evidence="1">
    <location>
        <begin position="97"/>
        <end position="124"/>
    </location>
</feature>
<evidence type="ECO:0000313" key="2">
    <source>
        <dbReference type="EMBL" id="GAG02602.1"/>
    </source>
</evidence>
<accession>X0UTR9</accession>
<gene>
    <name evidence="2" type="ORF">S01H1_38131</name>
</gene>